<dbReference type="RefSeq" id="WP_068132084.1">
    <property type="nucleotide sequence ID" value="NZ_CP042914.1"/>
</dbReference>
<name>A0A5B9QUW4_9BACT</name>
<evidence type="ECO:0008006" key="3">
    <source>
        <dbReference type="Google" id="ProtNLM"/>
    </source>
</evidence>
<gene>
    <name evidence="1" type="ORF">UC8_28740</name>
</gene>
<reference evidence="1 2" key="1">
    <citation type="submission" date="2019-08" db="EMBL/GenBank/DDBJ databases">
        <title>Deep-cultivation of Planctomycetes and their phenomic and genomic characterization uncovers novel biology.</title>
        <authorList>
            <person name="Wiegand S."/>
            <person name="Jogler M."/>
            <person name="Boedeker C."/>
            <person name="Pinto D."/>
            <person name="Vollmers J."/>
            <person name="Rivas-Marin E."/>
            <person name="Kohn T."/>
            <person name="Peeters S.H."/>
            <person name="Heuer A."/>
            <person name="Rast P."/>
            <person name="Oberbeckmann S."/>
            <person name="Bunk B."/>
            <person name="Jeske O."/>
            <person name="Meyerdierks A."/>
            <person name="Storesund J.E."/>
            <person name="Kallscheuer N."/>
            <person name="Luecker S."/>
            <person name="Lage O.M."/>
            <person name="Pohl T."/>
            <person name="Merkel B.J."/>
            <person name="Hornburger P."/>
            <person name="Mueller R.-W."/>
            <person name="Bruemmer F."/>
            <person name="Labrenz M."/>
            <person name="Spormann A.M."/>
            <person name="Op den Camp H."/>
            <person name="Overmann J."/>
            <person name="Amann R."/>
            <person name="Jetten M.S.M."/>
            <person name="Mascher T."/>
            <person name="Medema M.H."/>
            <person name="Devos D.P."/>
            <person name="Kaster A.-K."/>
            <person name="Ovreas L."/>
            <person name="Rohde M."/>
            <person name="Galperin M.Y."/>
            <person name="Jogler C."/>
        </authorList>
    </citation>
    <scope>NUCLEOTIDE SEQUENCE [LARGE SCALE GENOMIC DNA]</scope>
    <source>
        <strain evidence="1 2">UC8</strain>
    </source>
</reference>
<accession>A0A5B9QUW4</accession>
<proteinExistence type="predicted"/>
<dbReference type="KEGG" id="rul:UC8_28740"/>
<evidence type="ECO:0000313" key="1">
    <source>
        <dbReference type="EMBL" id="QEG40856.1"/>
    </source>
</evidence>
<dbReference type="OrthoDB" id="9813379at2"/>
<protein>
    <recommendedName>
        <fullName evidence="3">DUF192 domain-containing protein</fullName>
    </recommendedName>
</protein>
<organism evidence="1 2">
    <name type="scientific">Roseimaritima ulvae</name>
    <dbReference type="NCBI Taxonomy" id="980254"/>
    <lineage>
        <taxon>Bacteria</taxon>
        <taxon>Pseudomonadati</taxon>
        <taxon>Planctomycetota</taxon>
        <taxon>Planctomycetia</taxon>
        <taxon>Pirellulales</taxon>
        <taxon>Pirellulaceae</taxon>
        <taxon>Roseimaritima</taxon>
    </lineage>
</organism>
<evidence type="ECO:0000313" key="2">
    <source>
        <dbReference type="Proteomes" id="UP000325286"/>
    </source>
</evidence>
<dbReference type="Gene3D" id="2.60.120.1140">
    <property type="entry name" value="Protein of unknown function DUF192"/>
    <property type="match status" value="1"/>
</dbReference>
<dbReference type="EMBL" id="CP042914">
    <property type="protein sequence ID" value="QEG40856.1"/>
    <property type="molecule type" value="Genomic_DNA"/>
</dbReference>
<dbReference type="Pfam" id="PF02643">
    <property type="entry name" value="DUF192"/>
    <property type="match status" value="1"/>
</dbReference>
<dbReference type="AlphaFoldDB" id="A0A5B9QUW4"/>
<keyword evidence="2" id="KW-1185">Reference proteome</keyword>
<dbReference type="InterPro" id="IPR003795">
    <property type="entry name" value="DUF192"/>
</dbReference>
<sequence length="129" mass="14917">MRTRRSSSTLQWLAADERRVLADSVRVADSFWKRLIGLQFAASLPGGQVLWLRDCRSVHTAWMRFAIDVYFLDATFRIVDARRNVPPWRIVRPRSPHARHVVEARSLEAAERLTVGLQTVFEACREDTP</sequence>
<dbReference type="InterPro" id="IPR038695">
    <property type="entry name" value="Saro_0823-like_sf"/>
</dbReference>
<dbReference type="Proteomes" id="UP000325286">
    <property type="component" value="Chromosome"/>
</dbReference>